<gene>
    <name evidence="8" type="primary">nirD</name>
    <name evidence="8" type="ORF">GCM10009798_10890</name>
</gene>
<dbReference type="SUPFAM" id="SSF50022">
    <property type="entry name" value="ISP domain"/>
    <property type="match status" value="1"/>
</dbReference>
<dbReference type="RefSeq" id="WP_344043202.1">
    <property type="nucleotide sequence ID" value="NZ_BAAAPB010000001.1"/>
</dbReference>
<accession>A0ABP5BZR6</accession>
<evidence type="ECO:0000256" key="1">
    <source>
        <dbReference type="ARBA" id="ARBA00022714"/>
    </source>
</evidence>
<proteinExistence type="predicted"/>
<dbReference type="NCBIfam" id="TIGR02378">
    <property type="entry name" value="nirD_assim_sml"/>
    <property type="match status" value="1"/>
</dbReference>
<dbReference type="InterPro" id="IPR012748">
    <property type="entry name" value="Rieske-like_NirD"/>
</dbReference>
<evidence type="ECO:0000256" key="4">
    <source>
        <dbReference type="ARBA" id="ARBA00023004"/>
    </source>
</evidence>
<keyword evidence="1" id="KW-0001">2Fe-2S</keyword>
<dbReference type="Gene3D" id="2.102.10.10">
    <property type="entry name" value="Rieske [2Fe-2S] iron-sulphur domain"/>
    <property type="match status" value="1"/>
</dbReference>
<organism evidence="8 9">
    <name type="scientific">Nocardioides panacihumi</name>
    <dbReference type="NCBI Taxonomy" id="400774"/>
    <lineage>
        <taxon>Bacteria</taxon>
        <taxon>Bacillati</taxon>
        <taxon>Actinomycetota</taxon>
        <taxon>Actinomycetes</taxon>
        <taxon>Propionibacteriales</taxon>
        <taxon>Nocardioidaceae</taxon>
        <taxon>Nocardioides</taxon>
    </lineage>
</organism>
<keyword evidence="6" id="KW-0534">Nitrate assimilation</keyword>
<evidence type="ECO:0000259" key="7">
    <source>
        <dbReference type="PROSITE" id="PS51296"/>
    </source>
</evidence>
<dbReference type="EMBL" id="BAAAPB010000001">
    <property type="protein sequence ID" value="GAA1953543.1"/>
    <property type="molecule type" value="Genomic_DNA"/>
</dbReference>
<dbReference type="CDD" id="cd03529">
    <property type="entry name" value="Rieske_NirD"/>
    <property type="match status" value="1"/>
</dbReference>
<sequence>MSDLVGRVSSAGERVETMTLVCELDRIDPDSGVAALVDGEAVAVFRTYDDQVFALSHYDPFGRANVLARGIVGTRGDVPVVASPLHKQAFDLRTGQCLDDPTVRVASYDVVVREGLVLVGGRRPPSPVTS</sequence>
<keyword evidence="4" id="KW-0408">Iron</keyword>
<evidence type="ECO:0000313" key="8">
    <source>
        <dbReference type="EMBL" id="GAA1953543.1"/>
    </source>
</evidence>
<dbReference type="PANTHER" id="PTHR40562:SF1">
    <property type="entry name" value="NITRITE REDUCTASE (NADH) SMALL SUBUNIT"/>
    <property type="match status" value="1"/>
</dbReference>
<keyword evidence="5" id="KW-0411">Iron-sulfur</keyword>
<evidence type="ECO:0000256" key="6">
    <source>
        <dbReference type="ARBA" id="ARBA00023063"/>
    </source>
</evidence>
<evidence type="ECO:0000313" key="9">
    <source>
        <dbReference type="Proteomes" id="UP001500571"/>
    </source>
</evidence>
<keyword evidence="9" id="KW-1185">Reference proteome</keyword>
<dbReference type="InterPro" id="IPR036922">
    <property type="entry name" value="Rieske_2Fe-2S_sf"/>
</dbReference>
<protein>
    <submittedName>
        <fullName evidence="8">Nitrite reductase small subunit NirD</fullName>
    </submittedName>
</protein>
<dbReference type="Proteomes" id="UP001500571">
    <property type="component" value="Unassembled WGS sequence"/>
</dbReference>
<dbReference type="Pfam" id="PF13806">
    <property type="entry name" value="Rieske_2"/>
    <property type="match status" value="1"/>
</dbReference>
<evidence type="ECO:0000256" key="5">
    <source>
        <dbReference type="ARBA" id="ARBA00023014"/>
    </source>
</evidence>
<evidence type="ECO:0000256" key="3">
    <source>
        <dbReference type="ARBA" id="ARBA00023002"/>
    </source>
</evidence>
<dbReference type="InterPro" id="IPR017881">
    <property type="entry name" value="NirD"/>
</dbReference>
<evidence type="ECO:0000256" key="2">
    <source>
        <dbReference type="ARBA" id="ARBA00022723"/>
    </source>
</evidence>
<dbReference type="InterPro" id="IPR017941">
    <property type="entry name" value="Rieske_2Fe-2S"/>
</dbReference>
<feature type="domain" description="Rieske" evidence="7">
    <location>
        <begin position="19"/>
        <end position="119"/>
    </location>
</feature>
<keyword evidence="3" id="KW-0560">Oxidoreductase</keyword>
<dbReference type="PROSITE" id="PS51300">
    <property type="entry name" value="NIRD"/>
    <property type="match status" value="1"/>
</dbReference>
<dbReference type="PANTHER" id="PTHR40562">
    <property type="match status" value="1"/>
</dbReference>
<reference evidence="9" key="1">
    <citation type="journal article" date="2019" name="Int. J. Syst. Evol. Microbiol.">
        <title>The Global Catalogue of Microorganisms (GCM) 10K type strain sequencing project: providing services to taxonomists for standard genome sequencing and annotation.</title>
        <authorList>
            <consortium name="The Broad Institute Genomics Platform"/>
            <consortium name="The Broad Institute Genome Sequencing Center for Infectious Disease"/>
            <person name="Wu L."/>
            <person name="Ma J."/>
        </authorList>
    </citation>
    <scope>NUCLEOTIDE SEQUENCE [LARGE SCALE GENOMIC DNA]</scope>
    <source>
        <strain evidence="9">JCM 15309</strain>
    </source>
</reference>
<keyword evidence="2" id="KW-0479">Metal-binding</keyword>
<dbReference type="PROSITE" id="PS51296">
    <property type="entry name" value="RIESKE"/>
    <property type="match status" value="1"/>
</dbReference>
<comment type="caution">
    <text evidence="8">The sequence shown here is derived from an EMBL/GenBank/DDBJ whole genome shotgun (WGS) entry which is preliminary data.</text>
</comment>
<name>A0ABP5BZR6_9ACTN</name>